<dbReference type="EMBL" id="JAPFFF010000006">
    <property type="protein sequence ID" value="KAK8887897.1"/>
    <property type="molecule type" value="Genomic_DNA"/>
</dbReference>
<dbReference type="CDD" id="cd02674">
    <property type="entry name" value="Peptidase_C19R"/>
    <property type="match status" value="1"/>
</dbReference>
<keyword evidence="6" id="KW-0378">Hydrolase</keyword>
<evidence type="ECO:0000313" key="10">
    <source>
        <dbReference type="EMBL" id="KAK8887897.1"/>
    </source>
</evidence>
<evidence type="ECO:0000256" key="5">
    <source>
        <dbReference type="ARBA" id="ARBA00022786"/>
    </source>
</evidence>
<evidence type="ECO:0000256" key="6">
    <source>
        <dbReference type="ARBA" id="ARBA00022801"/>
    </source>
</evidence>
<protein>
    <recommendedName>
        <fullName evidence="3">ubiquitinyl hydrolase 1</fullName>
        <ecNumber evidence="3">3.4.19.12</ecNumber>
    </recommendedName>
</protein>
<dbReference type="PROSITE" id="PS50235">
    <property type="entry name" value="USP_3"/>
    <property type="match status" value="1"/>
</dbReference>
<dbReference type="SUPFAM" id="SSF143791">
    <property type="entry name" value="DUSP-like"/>
    <property type="match status" value="1"/>
</dbReference>
<feature type="domain" description="DUSP" evidence="9">
    <location>
        <begin position="1"/>
        <end position="104"/>
    </location>
</feature>
<dbReference type="InterPro" id="IPR001394">
    <property type="entry name" value="Peptidase_C19_UCH"/>
</dbReference>
<dbReference type="PROSITE" id="PS00972">
    <property type="entry name" value="USP_1"/>
    <property type="match status" value="1"/>
</dbReference>
<sequence length="566" mass="64758">MSLDKIHEFLKKHINDLKIMNPKSQSRNVALVIKGWYERLLAWIEDKQNHPPGLIDNMPLMDEHDTLLSSIQYKIDYEVVEVPMWNFFVDHFKGGPTIIRKFSIPATIGGSCVLTHPISLEMMTSKGTKFKTCAPDWKLCDLKRFLCLNLQIRPTDYQFFVLNNSNPINEIMTVGEYSKLHGNRIRLCKIDSERSNPAKNNINKNTNLFSTLPHKAYTSSTIHTSTINVRSASCLGISYPKPVGLINLGNTCFFNATMQCLIRVKPLVEYILSQDIDFAINKTNPLGSGGAIAKNFKQLLQDMSTISRNAYNPEMFRRAFVKKYHNFANYGQHDSQEVVGAILDGLHEDFNKSPGATGETISNSLFLSPRDIYKFKNQSIIVDLFNGFFCSTVTCPLCNYVNSVEDPFMLLSLPVPRQNYKPVLLEECFNLFQQEQVFDANNAWKCPKCNKTVRAKYKIFIKETPRILIIHLKRFYGHGFFATKIESDVRYPDEIDVNFLSKNETGKYTLFAAIFHSGGMMMGHYTAAAIDNVSGRWYLFNDSEAHEVRPQEAHSPRAYVLFYQKK</sequence>
<dbReference type="InterPro" id="IPR035927">
    <property type="entry name" value="DUSP-like_sf"/>
</dbReference>
<feature type="domain" description="USP" evidence="8">
    <location>
        <begin position="243"/>
        <end position="566"/>
    </location>
</feature>
<evidence type="ECO:0000313" key="11">
    <source>
        <dbReference type="Proteomes" id="UP001470230"/>
    </source>
</evidence>
<evidence type="ECO:0000259" key="8">
    <source>
        <dbReference type="PROSITE" id="PS50235"/>
    </source>
</evidence>
<name>A0ABR2KBQ4_9EUKA</name>
<reference evidence="10 11" key="1">
    <citation type="submission" date="2024-04" db="EMBL/GenBank/DDBJ databases">
        <title>Tritrichomonas musculus Genome.</title>
        <authorList>
            <person name="Alves-Ferreira E."/>
            <person name="Grigg M."/>
            <person name="Lorenzi H."/>
            <person name="Galac M."/>
        </authorList>
    </citation>
    <scope>NUCLEOTIDE SEQUENCE [LARGE SCALE GENOMIC DNA]</scope>
    <source>
        <strain evidence="10 11">EAF2021</strain>
    </source>
</reference>
<dbReference type="PANTHER" id="PTHR21646">
    <property type="entry name" value="UBIQUITIN CARBOXYL-TERMINAL HYDROLASE"/>
    <property type="match status" value="1"/>
</dbReference>
<comment type="similarity">
    <text evidence="2">Belongs to the peptidase C19 family.</text>
</comment>
<dbReference type="InterPro" id="IPR018200">
    <property type="entry name" value="USP_CS"/>
</dbReference>
<dbReference type="InterPro" id="IPR006615">
    <property type="entry name" value="Pept_C19_DUSP"/>
</dbReference>
<dbReference type="InterPro" id="IPR050185">
    <property type="entry name" value="Ub_carboxyl-term_hydrolase"/>
</dbReference>
<dbReference type="Gene3D" id="3.90.70.10">
    <property type="entry name" value="Cysteine proteinases"/>
    <property type="match status" value="1"/>
</dbReference>
<evidence type="ECO:0000256" key="3">
    <source>
        <dbReference type="ARBA" id="ARBA00012759"/>
    </source>
</evidence>
<evidence type="ECO:0000259" key="9">
    <source>
        <dbReference type="PROSITE" id="PS51283"/>
    </source>
</evidence>
<dbReference type="Gene3D" id="3.30.2230.10">
    <property type="entry name" value="DUSP-like"/>
    <property type="match status" value="1"/>
</dbReference>
<dbReference type="SMART" id="SM00695">
    <property type="entry name" value="DUSP"/>
    <property type="match status" value="1"/>
</dbReference>
<dbReference type="PROSITE" id="PS51283">
    <property type="entry name" value="DUSP"/>
    <property type="match status" value="1"/>
</dbReference>
<keyword evidence="4" id="KW-0645">Protease</keyword>
<keyword evidence="11" id="KW-1185">Reference proteome</keyword>
<dbReference type="SUPFAM" id="SSF54001">
    <property type="entry name" value="Cysteine proteinases"/>
    <property type="match status" value="1"/>
</dbReference>
<comment type="caution">
    <text evidence="10">The sequence shown here is derived from an EMBL/GenBank/DDBJ whole genome shotgun (WGS) entry which is preliminary data.</text>
</comment>
<keyword evidence="7" id="KW-0788">Thiol protease</keyword>
<dbReference type="Pfam" id="PF00443">
    <property type="entry name" value="UCH"/>
    <property type="match status" value="1"/>
</dbReference>
<dbReference type="PANTHER" id="PTHR21646:SF24">
    <property type="entry name" value="UBIQUITIN CARBOXYL-TERMINAL HYDROLASE"/>
    <property type="match status" value="1"/>
</dbReference>
<evidence type="ECO:0000256" key="2">
    <source>
        <dbReference type="ARBA" id="ARBA00009085"/>
    </source>
</evidence>
<evidence type="ECO:0000256" key="7">
    <source>
        <dbReference type="ARBA" id="ARBA00022807"/>
    </source>
</evidence>
<evidence type="ECO:0000256" key="4">
    <source>
        <dbReference type="ARBA" id="ARBA00022670"/>
    </source>
</evidence>
<accession>A0ABR2KBQ4</accession>
<dbReference type="Proteomes" id="UP001470230">
    <property type="component" value="Unassembled WGS sequence"/>
</dbReference>
<dbReference type="EC" id="3.4.19.12" evidence="3"/>
<proteinExistence type="inferred from homology"/>
<dbReference type="Pfam" id="PF06337">
    <property type="entry name" value="DUSP"/>
    <property type="match status" value="1"/>
</dbReference>
<dbReference type="InterPro" id="IPR038765">
    <property type="entry name" value="Papain-like_cys_pep_sf"/>
</dbReference>
<dbReference type="InterPro" id="IPR028889">
    <property type="entry name" value="USP"/>
</dbReference>
<gene>
    <name evidence="10" type="ORF">M9Y10_038956</name>
</gene>
<comment type="catalytic activity">
    <reaction evidence="1">
        <text>Thiol-dependent hydrolysis of ester, thioester, amide, peptide and isopeptide bonds formed by the C-terminal Gly of ubiquitin (a 76-residue protein attached to proteins as an intracellular targeting signal).</text>
        <dbReference type="EC" id="3.4.19.12"/>
    </reaction>
</comment>
<evidence type="ECO:0000256" key="1">
    <source>
        <dbReference type="ARBA" id="ARBA00000707"/>
    </source>
</evidence>
<organism evidence="10 11">
    <name type="scientific">Tritrichomonas musculus</name>
    <dbReference type="NCBI Taxonomy" id="1915356"/>
    <lineage>
        <taxon>Eukaryota</taxon>
        <taxon>Metamonada</taxon>
        <taxon>Parabasalia</taxon>
        <taxon>Tritrichomonadida</taxon>
        <taxon>Tritrichomonadidae</taxon>
        <taxon>Tritrichomonas</taxon>
    </lineage>
</organism>
<keyword evidence="5" id="KW-0833">Ubl conjugation pathway</keyword>